<gene>
    <name evidence="2" type="ORF">BSAL_79285</name>
</gene>
<feature type="non-terminal residue" evidence="2">
    <location>
        <position position="1"/>
    </location>
</feature>
<evidence type="ECO:0000313" key="3">
    <source>
        <dbReference type="Proteomes" id="UP000051952"/>
    </source>
</evidence>
<feature type="compositionally biased region" description="Basic and acidic residues" evidence="1">
    <location>
        <begin position="39"/>
        <end position="49"/>
    </location>
</feature>
<accession>A0A0S4KEZ1</accession>
<evidence type="ECO:0000256" key="1">
    <source>
        <dbReference type="SAM" id="MobiDB-lite"/>
    </source>
</evidence>
<keyword evidence="3" id="KW-1185">Reference proteome</keyword>
<dbReference type="AlphaFoldDB" id="A0A0S4KEZ1"/>
<proteinExistence type="predicted"/>
<dbReference type="EMBL" id="CYKH01000811">
    <property type="protein sequence ID" value="CUI14241.1"/>
    <property type="molecule type" value="Genomic_DNA"/>
</dbReference>
<feature type="compositionally biased region" description="Gly residues" evidence="1">
    <location>
        <begin position="118"/>
        <end position="137"/>
    </location>
</feature>
<name>A0A0S4KEZ1_BODSA</name>
<feature type="region of interest" description="Disordered" evidence="1">
    <location>
        <begin position="1"/>
        <end position="57"/>
    </location>
</feature>
<dbReference type="Proteomes" id="UP000051952">
    <property type="component" value="Unassembled WGS sequence"/>
</dbReference>
<organism evidence="2 3">
    <name type="scientific">Bodo saltans</name>
    <name type="common">Flagellated protozoan</name>
    <dbReference type="NCBI Taxonomy" id="75058"/>
    <lineage>
        <taxon>Eukaryota</taxon>
        <taxon>Discoba</taxon>
        <taxon>Euglenozoa</taxon>
        <taxon>Kinetoplastea</taxon>
        <taxon>Metakinetoplastina</taxon>
        <taxon>Eubodonida</taxon>
        <taxon>Bodonidae</taxon>
        <taxon>Bodo</taxon>
    </lineage>
</organism>
<dbReference type="VEuPathDB" id="TriTrypDB:BSAL_79285"/>
<sequence length="155" mass="16372">ILEQHSNTWCQRQRGRTYTDTSHKRPTMPPKLPNLKFKPKSDPRIKTESEDLDDPEMMSLVQRERLKQLQLQAEKEQQVQRAALGQVRADLSAGNPAAATSTVGALRSSDGRTKAEGGSSGGGGGGGGSGGGGGGGSSAMSSKIVRDSAKLQQQI</sequence>
<feature type="non-terminal residue" evidence="2">
    <location>
        <position position="155"/>
    </location>
</feature>
<reference evidence="3" key="1">
    <citation type="submission" date="2015-09" db="EMBL/GenBank/DDBJ databases">
        <authorList>
            <consortium name="Pathogen Informatics"/>
        </authorList>
    </citation>
    <scope>NUCLEOTIDE SEQUENCE [LARGE SCALE GENOMIC DNA]</scope>
    <source>
        <strain evidence="3">Lake Konstanz</strain>
    </source>
</reference>
<feature type="compositionally biased region" description="Polar residues" evidence="1">
    <location>
        <begin position="1"/>
        <end position="20"/>
    </location>
</feature>
<evidence type="ECO:0000313" key="2">
    <source>
        <dbReference type="EMBL" id="CUI14241.1"/>
    </source>
</evidence>
<feature type="region of interest" description="Disordered" evidence="1">
    <location>
        <begin position="88"/>
        <end position="155"/>
    </location>
</feature>
<protein>
    <submittedName>
        <fullName evidence="2">Uncharacterized protein</fullName>
    </submittedName>
</protein>